<evidence type="ECO:0000259" key="7">
    <source>
        <dbReference type="PROSITE" id="PS50850"/>
    </source>
</evidence>
<comment type="subcellular location">
    <subcellularLocation>
        <location evidence="1">Membrane</location>
        <topology evidence="1">Multi-pass membrane protein</topology>
    </subcellularLocation>
</comment>
<dbReference type="PANTHER" id="PTHR23502:SF60">
    <property type="entry name" value="MAJOR FACILITATOR SUPERFAMILY (MFS) PROFILE DOMAIN-CONTAINING PROTEIN-RELATED"/>
    <property type="match status" value="1"/>
</dbReference>
<dbReference type="CDD" id="cd17323">
    <property type="entry name" value="MFS_Tpo1_MDR_like"/>
    <property type="match status" value="1"/>
</dbReference>
<accession>A0AAD5XDT7</accession>
<dbReference type="Proteomes" id="UP001211907">
    <property type="component" value="Unassembled WGS sequence"/>
</dbReference>
<evidence type="ECO:0000313" key="8">
    <source>
        <dbReference type="EMBL" id="KAJ3111976.1"/>
    </source>
</evidence>
<evidence type="ECO:0000256" key="6">
    <source>
        <dbReference type="SAM" id="Phobius"/>
    </source>
</evidence>
<feature type="transmembrane region" description="Helical" evidence="6">
    <location>
        <begin position="116"/>
        <end position="136"/>
    </location>
</feature>
<keyword evidence="3 6" id="KW-1133">Transmembrane helix</keyword>
<protein>
    <recommendedName>
        <fullName evidence="7">Major facilitator superfamily (MFS) profile domain-containing protein</fullName>
    </recommendedName>
</protein>
<dbReference type="InterPro" id="IPR011701">
    <property type="entry name" value="MFS"/>
</dbReference>
<evidence type="ECO:0000256" key="3">
    <source>
        <dbReference type="ARBA" id="ARBA00022989"/>
    </source>
</evidence>
<keyword evidence="4 6" id="KW-0472">Membrane</keyword>
<feature type="transmembrane region" description="Helical" evidence="6">
    <location>
        <begin position="308"/>
        <end position="331"/>
    </location>
</feature>
<comment type="caution">
    <text evidence="8">The sequence shown here is derived from an EMBL/GenBank/DDBJ whole genome shotgun (WGS) entry which is preliminary data.</text>
</comment>
<dbReference type="GO" id="GO:0022857">
    <property type="term" value="F:transmembrane transporter activity"/>
    <property type="evidence" value="ECO:0007669"/>
    <property type="project" value="InterPro"/>
</dbReference>
<name>A0AAD5XDT7_9FUNG</name>
<organism evidence="8 9">
    <name type="scientific">Physocladia obscura</name>
    <dbReference type="NCBI Taxonomy" id="109957"/>
    <lineage>
        <taxon>Eukaryota</taxon>
        <taxon>Fungi</taxon>
        <taxon>Fungi incertae sedis</taxon>
        <taxon>Chytridiomycota</taxon>
        <taxon>Chytridiomycota incertae sedis</taxon>
        <taxon>Chytridiomycetes</taxon>
        <taxon>Chytridiales</taxon>
        <taxon>Chytriomycetaceae</taxon>
        <taxon>Physocladia</taxon>
    </lineage>
</organism>
<feature type="transmembrane region" description="Helical" evidence="6">
    <location>
        <begin position="232"/>
        <end position="252"/>
    </location>
</feature>
<dbReference type="Gene3D" id="1.20.1250.20">
    <property type="entry name" value="MFS general substrate transporter like domains"/>
    <property type="match status" value="1"/>
</dbReference>
<gene>
    <name evidence="8" type="ORF">HK100_002492</name>
</gene>
<dbReference type="InterPro" id="IPR036259">
    <property type="entry name" value="MFS_trans_sf"/>
</dbReference>
<feature type="transmembrane region" description="Helical" evidence="6">
    <location>
        <begin position="282"/>
        <end position="301"/>
    </location>
</feature>
<evidence type="ECO:0000256" key="1">
    <source>
        <dbReference type="ARBA" id="ARBA00004141"/>
    </source>
</evidence>
<feature type="transmembrane region" description="Helical" evidence="6">
    <location>
        <begin position="75"/>
        <end position="104"/>
    </location>
</feature>
<evidence type="ECO:0000313" key="9">
    <source>
        <dbReference type="Proteomes" id="UP001211907"/>
    </source>
</evidence>
<dbReference type="PROSITE" id="PS50850">
    <property type="entry name" value="MFS"/>
    <property type="match status" value="1"/>
</dbReference>
<feature type="domain" description="Major facilitator superfamily (MFS) profile" evidence="7">
    <location>
        <begin position="77"/>
        <end position="505"/>
    </location>
</feature>
<dbReference type="AlphaFoldDB" id="A0AAD5XDT7"/>
<evidence type="ECO:0000256" key="4">
    <source>
        <dbReference type="ARBA" id="ARBA00023136"/>
    </source>
</evidence>
<dbReference type="EMBL" id="JADGJH010001582">
    <property type="protein sequence ID" value="KAJ3111976.1"/>
    <property type="molecule type" value="Genomic_DNA"/>
</dbReference>
<dbReference type="InterPro" id="IPR020846">
    <property type="entry name" value="MFS_dom"/>
</dbReference>
<dbReference type="GO" id="GO:0005886">
    <property type="term" value="C:plasma membrane"/>
    <property type="evidence" value="ECO:0007669"/>
    <property type="project" value="TreeGrafter"/>
</dbReference>
<dbReference type="PANTHER" id="PTHR23502">
    <property type="entry name" value="MAJOR FACILITATOR SUPERFAMILY"/>
    <property type="match status" value="1"/>
</dbReference>
<evidence type="ECO:0000256" key="5">
    <source>
        <dbReference type="SAM" id="MobiDB-lite"/>
    </source>
</evidence>
<feature type="transmembrane region" description="Helical" evidence="6">
    <location>
        <begin position="169"/>
        <end position="191"/>
    </location>
</feature>
<feature type="transmembrane region" description="Helical" evidence="6">
    <location>
        <begin position="142"/>
        <end position="162"/>
    </location>
</feature>
<feature type="region of interest" description="Disordered" evidence="5">
    <location>
        <begin position="1"/>
        <end position="28"/>
    </location>
</feature>
<keyword evidence="9" id="KW-1185">Reference proteome</keyword>
<feature type="transmembrane region" description="Helical" evidence="6">
    <location>
        <begin position="477"/>
        <end position="500"/>
    </location>
</feature>
<feature type="transmembrane region" description="Helical" evidence="6">
    <location>
        <begin position="343"/>
        <end position="363"/>
    </location>
</feature>
<feature type="transmembrane region" description="Helical" evidence="6">
    <location>
        <begin position="203"/>
        <end position="225"/>
    </location>
</feature>
<reference evidence="8" key="1">
    <citation type="submission" date="2020-05" db="EMBL/GenBank/DDBJ databases">
        <title>Phylogenomic resolution of chytrid fungi.</title>
        <authorList>
            <person name="Stajich J.E."/>
            <person name="Amses K."/>
            <person name="Simmons R."/>
            <person name="Seto K."/>
            <person name="Myers J."/>
            <person name="Bonds A."/>
            <person name="Quandt C.A."/>
            <person name="Barry K."/>
            <person name="Liu P."/>
            <person name="Grigoriev I."/>
            <person name="Longcore J.E."/>
            <person name="James T.Y."/>
        </authorList>
    </citation>
    <scope>NUCLEOTIDE SEQUENCE</scope>
    <source>
        <strain evidence="8">JEL0513</strain>
    </source>
</reference>
<proteinExistence type="predicted"/>
<sequence length="513" mass="55599">MASHRTTPEEVNSGTALQAKTNSTADNQTLTDSAKEFLRVEDVSDGQTPANLQADISVTNANSLNPHDWPRSKKWLTVAIAAMFTFLSPISSSMVAPALPAMAIDLGLNTTIEVEMTMSIFILAYALGPFIAAPLSEVYGRYKILMVSILVFVLFNLACGFAKTTAQILVFRFLAGLGGSAPIAISGSIITDLFDRSEMGSAMAYYGLGVILAPAIGPIIGGIMTQNTSWHWVFYVVSIITAVVAIFGIVVMPETYRPYLESQARKVAAAKDPLFVTNHRELPMSVILTTAIFRPFILLGTQPIAQVIALYMAFVYGIMYIVLTTYSSLFVLEYGETSQTSSFHYVALGLGFVVGNRLSGSLIDYSSEYLQKRYNTPHMPEYRLPVAIPAALALPIGLFIYGWAAEYNWHWVVVDIGIAIFSCAVIIIFQALTVYTVDVYTLYSASALAAVSFLRSVAGFGFPLFATSMYAQLGYGWGNSVLAFIGLGIGIPAPILLFVYGARIRAKSKFASG</sequence>
<dbReference type="Pfam" id="PF07690">
    <property type="entry name" value="MFS_1"/>
    <property type="match status" value="1"/>
</dbReference>
<evidence type="ECO:0000256" key="2">
    <source>
        <dbReference type="ARBA" id="ARBA00022692"/>
    </source>
</evidence>
<keyword evidence="2 6" id="KW-0812">Transmembrane</keyword>
<dbReference type="FunFam" id="1.20.1250.20:FF:000011">
    <property type="entry name" value="MFS multidrug transporter, putative"/>
    <property type="match status" value="1"/>
</dbReference>
<feature type="compositionally biased region" description="Polar residues" evidence="5">
    <location>
        <begin position="9"/>
        <end position="28"/>
    </location>
</feature>
<feature type="transmembrane region" description="Helical" evidence="6">
    <location>
        <begin position="442"/>
        <end position="465"/>
    </location>
</feature>
<feature type="transmembrane region" description="Helical" evidence="6">
    <location>
        <begin position="384"/>
        <end position="403"/>
    </location>
</feature>
<dbReference type="SUPFAM" id="SSF103473">
    <property type="entry name" value="MFS general substrate transporter"/>
    <property type="match status" value="1"/>
</dbReference>
<feature type="transmembrane region" description="Helical" evidence="6">
    <location>
        <begin position="409"/>
        <end position="435"/>
    </location>
</feature>